<proteinExistence type="predicted"/>
<evidence type="ECO:0000313" key="1">
    <source>
        <dbReference type="EMBL" id="REC65016.1"/>
    </source>
</evidence>
<evidence type="ECO:0000313" key="2">
    <source>
        <dbReference type="Proteomes" id="UP000256769"/>
    </source>
</evidence>
<reference evidence="1 2" key="1">
    <citation type="journal article" date="2007" name="Int. J. Syst. Evol. Microbiol.">
        <title>Chryseobacterium flavum sp. nov., isolated from polluted soil.</title>
        <authorList>
            <person name="Zhou Y."/>
            <person name="Dong J."/>
            <person name="Wang X."/>
            <person name="Huang X."/>
            <person name="Zhang K.Y."/>
            <person name="Zhang Y.Q."/>
            <person name="Guo Y.F."/>
            <person name="Lai R."/>
            <person name="Li W.J."/>
        </authorList>
    </citation>
    <scope>NUCLEOTIDE SEQUENCE [LARGE SCALE GENOMIC DNA]</scope>
    <source>
        <strain evidence="1 2">KCTC 12877</strain>
    </source>
</reference>
<dbReference type="Proteomes" id="UP000256769">
    <property type="component" value="Unassembled WGS sequence"/>
</dbReference>
<dbReference type="RefSeq" id="WP_115963552.1">
    <property type="nucleotide sequence ID" value="NZ_CBCRVL010000022.1"/>
</dbReference>
<dbReference type="AlphaFoldDB" id="A0A3D9CH29"/>
<accession>A0A3D9CH29</accession>
<dbReference type="EMBL" id="QNUE01000020">
    <property type="protein sequence ID" value="REC65016.1"/>
    <property type="molecule type" value="Genomic_DNA"/>
</dbReference>
<dbReference type="OrthoDB" id="1260815at2"/>
<keyword evidence="2" id="KW-1185">Reference proteome</keyword>
<name>A0A3D9CH29_9FLAO</name>
<sequence>MRRPINHRARTHVPEPKPVVVEVDPVEAEIVEEDIMPFIISHEDEIINYIKDKATKETLKSLSPLLEKLEEAVKQQQAFQQSTPVAAASANPVPMSYEEQLKKLQEASKGRIKEKELKIVERMNKLQARFANIRK</sequence>
<organism evidence="1 2">
    <name type="scientific">Chryseobacterium flavum</name>
    <dbReference type="NCBI Taxonomy" id="415851"/>
    <lineage>
        <taxon>Bacteria</taxon>
        <taxon>Pseudomonadati</taxon>
        <taxon>Bacteroidota</taxon>
        <taxon>Flavobacteriia</taxon>
        <taxon>Flavobacteriales</taxon>
        <taxon>Weeksellaceae</taxon>
        <taxon>Chryseobacterium group</taxon>
        <taxon>Chryseobacterium</taxon>
    </lineage>
</organism>
<comment type="caution">
    <text evidence="1">The sequence shown here is derived from an EMBL/GenBank/DDBJ whole genome shotgun (WGS) entry which is preliminary data.</text>
</comment>
<gene>
    <name evidence="1" type="ORF">DRF59_18155</name>
</gene>
<protein>
    <submittedName>
        <fullName evidence="1">Uncharacterized protein</fullName>
    </submittedName>
</protein>